<evidence type="ECO:0000256" key="2">
    <source>
        <dbReference type="ARBA" id="ARBA00023239"/>
    </source>
</evidence>
<comment type="similarity">
    <text evidence="1 5">Belongs to the enoyl-CoA hydratase/isomerase family.</text>
</comment>
<evidence type="ECO:0000256" key="1">
    <source>
        <dbReference type="ARBA" id="ARBA00005254"/>
    </source>
</evidence>
<comment type="catalytic activity">
    <reaction evidence="4">
        <text>a 4-saturated-(3S)-3-hydroxyacyl-CoA = a (3E)-enoyl-CoA + H2O</text>
        <dbReference type="Rhea" id="RHEA:20724"/>
        <dbReference type="ChEBI" id="CHEBI:15377"/>
        <dbReference type="ChEBI" id="CHEBI:58521"/>
        <dbReference type="ChEBI" id="CHEBI:137480"/>
        <dbReference type="EC" id="4.2.1.17"/>
    </reaction>
</comment>
<reference evidence="6" key="1">
    <citation type="submission" date="2021-03" db="EMBL/GenBank/DDBJ databases">
        <title>Whole genome shotgun sequence of Actinoplanes consettensis NBRC 14913.</title>
        <authorList>
            <person name="Komaki H."/>
            <person name="Tamura T."/>
        </authorList>
    </citation>
    <scope>NUCLEOTIDE SEQUENCE</scope>
    <source>
        <strain evidence="6">NBRC 14913</strain>
    </source>
</reference>
<dbReference type="Proteomes" id="UP000680865">
    <property type="component" value="Unassembled WGS sequence"/>
</dbReference>
<dbReference type="GO" id="GO:0006635">
    <property type="term" value="P:fatty acid beta-oxidation"/>
    <property type="evidence" value="ECO:0007669"/>
    <property type="project" value="TreeGrafter"/>
</dbReference>
<dbReference type="Gene3D" id="1.10.12.10">
    <property type="entry name" value="Lyase 2-enoyl-coa Hydratase, Chain A, domain 2"/>
    <property type="match status" value="1"/>
</dbReference>
<dbReference type="PANTHER" id="PTHR11941:SF54">
    <property type="entry name" value="ENOYL-COA HYDRATASE, MITOCHONDRIAL"/>
    <property type="match status" value="1"/>
</dbReference>
<dbReference type="RefSeq" id="WP_213002500.1">
    <property type="nucleotide sequence ID" value="NZ_BAAATW010000002.1"/>
</dbReference>
<proteinExistence type="inferred from homology"/>
<dbReference type="InterPro" id="IPR029045">
    <property type="entry name" value="ClpP/crotonase-like_dom_sf"/>
</dbReference>
<dbReference type="PROSITE" id="PS00166">
    <property type="entry name" value="ENOYL_COA_HYDRATASE"/>
    <property type="match status" value="1"/>
</dbReference>
<protein>
    <submittedName>
        <fullName evidence="6">Enoyl-CoA hydratase</fullName>
    </submittedName>
</protein>
<name>A0A919T064_9ACTN</name>
<keyword evidence="2" id="KW-0456">Lyase</keyword>
<keyword evidence="7" id="KW-1185">Reference proteome</keyword>
<dbReference type="InterPro" id="IPR001753">
    <property type="entry name" value="Enoyl-CoA_hydra/iso"/>
</dbReference>
<dbReference type="Pfam" id="PF00378">
    <property type="entry name" value="ECH_1"/>
    <property type="match status" value="1"/>
</dbReference>
<accession>A0A919T064</accession>
<evidence type="ECO:0000313" key="7">
    <source>
        <dbReference type="Proteomes" id="UP000680865"/>
    </source>
</evidence>
<evidence type="ECO:0000256" key="3">
    <source>
        <dbReference type="ARBA" id="ARBA00023709"/>
    </source>
</evidence>
<dbReference type="AlphaFoldDB" id="A0A919T064"/>
<gene>
    <name evidence="6" type="ORF">Aco04nite_81180</name>
</gene>
<evidence type="ECO:0000313" key="6">
    <source>
        <dbReference type="EMBL" id="GIM82372.1"/>
    </source>
</evidence>
<dbReference type="InterPro" id="IPR014748">
    <property type="entry name" value="Enoyl-CoA_hydra_C"/>
</dbReference>
<dbReference type="SUPFAM" id="SSF52096">
    <property type="entry name" value="ClpP/crotonase"/>
    <property type="match status" value="1"/>
</dbReference>
<dbReference type="EMBL" id="BOQP01000051">
    <property type="protein sequence ID" value="GIM82372.1"/>
    <property type="molecule type" value="Genomic_DNA"/>
</dbReference>
<sequence>MTGSVRTEIRAGVGWLTIDNPARRNALTMRMLADLSESLNKLTADDEVRVIVLRGEGTTAFAAGADISEFAAQQRSEEVQRTADEALDGVVTSLFRSDTPMIAMIHGFCLGAGLAIALGADIRLADDRSAFAIPAVRLGLGYPLSQGRVLARTVGPAYAAELLLTGAHVDSAEAARIGLVNHVVPTGELLPRTERLAESIAANAPLSLRAAKLAIRTVDWPEMIPDAERAIRACRGSADAVEGQRAYMEKRRPHFSGH</sequence>
<dbReference type="GO" id="GO:0004300">
    <property type="term" value="F:enoyl-CoA hydratase activity"/>
    <property type="evidence" value="ECO:0007669"/>
    <property type="project" value="UniProtKB-EC"/>
</dbReference>
<dbReference type="Gene3D" id="3.90.226.10">
    <property type="entry name" value="2-enoyl-CoA Hydratase, Chain A, domain 1"/>
    <property type="match status" value="1"/>
</dbReference>
<evidence type="ECO:0000256" key="4">
    <source>
        <dbReference type="ARBA" id="ARBA00023717"/>
    </source>
</evidence>
<comment type="catalytic activity">
    <reaction evidence="3">
        <text>a (3S)-3-hydroxyacyl-CoA = a (2E)-enoyl-CoA + H2O</text>
        <dbReference type="Rhea" id="RHEA:16105"/>
        <dbReference type="ChEBI" id="CHEBI:15377"/>
        <dbReference type="ChEBI" id="CHEBI:57318"/>
        <dbReference type="ChEBI" id="CHEBI:58856"/>
        <dbReference type="EC" id="4.2.1.17"/>
    </reaction>
</comment>
<dbReference type="CDD" id="cd06558">
    <property type="entry name" value="crotonase-like"/>
    <property type="match status" value="1"/>
</dbReference>
<organism evidence="6 7">
    <name type="scientific">Winogradskya consettensis</name>
    <dbReference type="NCBI Taxonomy" id="113560"/>
    <lineage>
        <taxon>Bacteria</taxon>
        <taxon>Bacillati</taxon>
        <taxon>Actinomycetota</taxon>
        <taxon>Actinomycetes</taxon>
        <taxon>Micromonosporales</taxon>
        <taxon>Micromonosporaceae</taxon>
        <taxon>Winogradskya</taxon>
    </lineage>
</organism>
<dbReference type="PANTHER" id="PTHR11941">
    <property type="entry name" value="ENOYL-COA HYDRATASE-RELATED"/>
    <property type="match status" value="1"/>
</dbReference>
<evidence type="ECO:0000256" key="5">
    <source>
        <dbReference type="RuleBase" id="RU003707"/>
    </source>
</evidence>
<comment type="caution">
    <text evidence="6">The sequence shown here is derived from an EMBL/GenBank/DDBJ whole genome shotgun (WGS) entry which is preliminary data.</text>
</comment>
<dbReference type="InterPro" id="IPR018376">
    <property type="entry name" value="Enoyl-CoA_hyd/isom_CS"/>
</dbReference>